<name>A0A1E4TUR7_PACTA</name>
<organism evidence="2 3">
    <name type="scientific">Pachysolen tannophilus NRRL Y-2460</name>
    <dbReference type="NCBI Taxonomy" id="669874"/>
    <lineage>
        <taxon>Eukaryota</taxon>
        <taxon>Fungi</taxon>
        <taxon>Dikarya</taxon>
        <taxon>Ascomycota</taxon>
        <taxon>Saccharomycotina</taxon>
        <taxon>Pichiomycetes</taxon>
        <taxon>Pachysolenaceae</taxon>
        <taxon>Pachysolen</taxon>
    </lineage>
</organism>
<evidence type="ECO:0000256" key="1">
    <source>
        <dbReference type="SAM" id="MobiDB-lite"/>
    </source>
</evidence>
<accession>A0A1E4TUR7</accession>
<sequence length="718" mass="81076">MTINLHEKKRTESFFGSQMDFEFPISDKSITSNLDSTGNNSSDYSVKILKTLNSNDLEVSDAFHNLTAISVSDRDSTNQSNLWSSITNEQRKIKTSNVTSSGNNHKLSFTTSISSSSSSSSSVKIKDGNFTPSTVSYAISTGKVRQSQLKQNKSSPIGAVICTTPNVRSAISTFNYQPHSRSNSVIISKINSDLANSQISSIQNSSVISVKRTSTATSSLKRSKAIKYKHGWISRLMIKIRKNLQRWKIVLSKRAFRRANLSRQRSLLERSSSSLLQKSKSLREAKFDSNQQATKKIGNIGKRLENSNNLYLVPDLKDLNTLKSSEFRKSLIKAEEDGSLKKNNLEVYLEKEKEYIEPEKIKSSIDEKDKNPPEVYTQRNISNYAVRPRPKYAMLTPIPENGNSKFSPYPSPNIQAHPGFNNTQEDITTINGEKEVLVQIEKQQLYNADETEKLYRFYSNYLKQVLINRIILKLEINEKLMDENNSQNGDQDTITDDGMETLSDTTFKEEHALEEEQNFVGSIISDYESADYESDDITSNSYDDSSSSTATSESLVECAESIYNEEYDNLDVEVYSESNYDDDRERSIFSISRQTSKISNIGGDFGPNVSQKSNITYIEDIVNLKNKNEKTTSCDDTSYHFNPYLAENNYNPYMNTHCEKLEDSNKKNSSGSLRKSPSFLISRNYITSRNNSVISNSPSFVLNSELKRKSSIINVGKC</sequence>
<reference evidence="3" key="1">
    <citation type="submission" date="2016-05" db="EMBL/GenBank/DDBJ databases">
        <title>Comparative genomics of biotechnologically important yeasts.</title>
        <authorList>
            <consortium name="DOE Joint Genome Institute"/>
            <person name="Riley R."/>
            <person name="Haridas S."/>
            <person name="Wolfe K.H."/>
            <person name="Lopes M.R."/>
            <person name="Hittinger C.T."/>
            <person name="Goker M."/>
            <person name="Salamov A."/>
            <person name="Wisecaver J."/>
            <person name="Long T.M."/>
            <person name="Aerts A.L."/>
            <person name="Barry K."/>
            <person name="Choi C."/>
            <person name="Clum A."/>
            <person name="Coughlan A.Y."/>
            <person name="Deshpande S."/>
            <person name="Douglass A.P."/>
            <person name="Hanson S.J."/>
            <person name="Klenk H.-P."/>
            <person name="Labutti K."/>
            <person name="Lapidus A."/>
            <person name="Lindquist E."/>
            <person name="Lipzen A."/>
            <person name="Meier-Kolthoff J.P."/>
            <person name="Ohm R.A."/>
            <person name="Otillar R.P."/>
            <person name="Pangilinan J."/>
            <person name="Peng Y."/>
            <person name="Rokas A."/>
            <person name="Rosa C.A."/>
            <person name="Scheuner C."/>
            <person name="Sibirny A.A."/>
            <person name="Slot J.C."/>
            <person name="Stielow J.B."/>
            <person name="Sun H."/>
            <person name="Kurtzman C.P."/>
            <person name="Blackwell M."/>
            <person name="Grigoriev I.V."/>
            <person name="Jeffries T.W."/>
        </authorList>
    </citation>
    <scope>NUCLEOTIDE SEQUENCE [LARGE SCALE GENOMIC DNA]</scope>
    <source>
        <strain evidence="3">NRRL Y-2460</strain>
    </source>
</reference>
<gene>
    <name evidence="2" type="ORF">PACTADRAFT_34079</name>
</gene>
<proteinExistence type="predicted"/>
<evidence type="ECO:0000313" key="3">
    <source>
        <dbReference type="Proteomes" id="UP000094236"/>
    </source>
</evidence>
<feature type="compositionally biased region" description="Low complexity" evidence="1">
    <location>
        <begin position="537"/>
        <end position="553"/>
    </location>
</feature>
<evidence type="ECO:0000313" key="2">
    <source>
        <dbReference type="EMBL" id="ODV95512.1"/>
    </source>
</evidence>
<keyword evidence="3" id="KW-1185">Reference proteome</keyword>
<protein>
    <submittedName>
        <fullName evidence="2">Uncharacterized protein</fullName>
    </submittedName>
</protein>
<feature type="region of interest" description="Disordered" evidence="1">
    <location>
        <begin position="534"/>
        <end position="553"/>
    </location>
</feature>
<dbReference type="EMBL" id="KV454014">
    <property type="protein sequence ID" value="ODV95512.1"/>
    <property type="molecule type" value="Genomic_DNA"/>
</dbReference>
<dbReference type="AlphaFoldDB" id="A0A1E4TUR7"/>
<dbReference type="Proteomes" id="UP000094236">
    <property type="component" value="Unassembled WGS sequence"/>
</dbReference>